<dbReference type="OrthoDB" id="693375at2759"/>
<comment type="caution">
    <text evidence="2">The sequence shown here is derived from an EMBL/GenBank/DDBJ whole genome shotgun (WGS) entry which is preliminary data.</text>
</comment>
<evidence type="ECO:0000313" key="2">
    <source>
        <dbReference type="EMBL" id="OEL18624.1"/>
    </source>
</evidence>
<proteinExistence type="predicted"/>
<reference evidence="2 3" key="1">
    <citation type="submission" date="2016-09" db="EMBL/GenBank/DDBJ databases">
        <title>The draft genome of Dichanthelium oligosanthes: A C3 panicoid grass species.</title>
        <authorList>
            <person name="Studer A.J."/>
            <person name="Schnable J.C."/>
            <person name="Brutnell T.P."/>
        </authorList>
    </citation>
    <scope>NUCLEOTIDE SEQUENCE [LARGE SCALE GENOMIC DNA]</scope>
    <source>
        <strain evidence="3">cv. Kellogg 1175</strain>
        <tissue evidence="2">Leaf</tissue>
    </source>
</reference>
<dbReference type="AlphaFoldDB" id="A0A1E5V0Q0"/>
<dbReference type="EMBL" id="LWDX02056092">
    <property type="protein sequence ID" value="OEL18624.1"/>
    <property type="molecule type" value="Genomic_DNA"/>
</dbReference>
<dbReference type="Proteomes" id="UP000095767">
    <property type="component" value="Unassembled WGS sequence"/>
</dbReference>
<feature type="domain" description="DUF6598" evidence="1">
    <location>
        <begin position="27"/>
        <end position="89"/>
    </location>
</feature>
<organism evidence="2 3">
    <name type="scientific">Dichanthelium oligosanthes</name>
    <dbReference type="NCBI Taxonomy" id="888268"/>
    <lineage>
        <taxon>Eukaryota</taxon>
        <taxon>Viridiplantae</taxon>
        <taxon>Streptophyta</taxon>
        <taxon>Embryophyta</taxon>
        <taxon>Tracheophyta</taxon>
        <taxon>Spermatophyta</taxon>
        <taxon>Magnoliopsida</taxon>
        <taxon>Liliopsida</taxon>
        <taxon>Poales</taxon>
        <taxon>Poaceae</taxon>
        <taxon>PACMAD clade</taxon>
        <taxon>Panicoideae</taxon>
        <taxon>Panicodae</taxon>
        <taxon>Paniceae</taxon>
        <taxon>Dichantheliinae</taxon>
        <taxon>Dichanthelium</taxon>
    </lineage>
</organism>
<dbReference type="Pfam" id="PF20241">
    <property type="entry name" value="DUF6598"/>
    <property type="match status" value="1"/>
</dbReference>
<evidence type="ECO:0000259" key="1">
    <source>
        <dbReference type="Pfam" id="PF20241"/>
    </source>
</evidence>
<protein>
    <recommendedName>
        <fullName evidence="1">DUF6598 domain-containing protein</fullName>
    </recommendedName>
</protein>
<keyword evidence="3" id="KW-1185">Reference proteome</keyword>
<evidence type="ECO:0000313" key="3">
    <source>
        <dbReference type="Proteomes" id="UP000095767"/>
    </source>
</evidence>
<dbReference type="InterPro" id="IPR046533">
    <property type="entry name" value="DUF6598"/>
</dbReference>
<name>A0A1E5V0Q0_9POAL</name>
<dbReference type="STRING" id="888268.A0A1E5V0Q0"/>
<gene>
    <name evidence="2" type="ORF">BAE44_0020357</name>
</gene>
<sequence>MQYIPCAAVNIFSLKIVSSDVGFLINVATRLSTVDVIYAVVKRAVEGAIAIEVRRGDFDGEITAYTTSIQNRLVLYDFKVAGDMTCDGTGAIQLYATGDICLFGGYADSCCKDW</sequence>
<accession>A0A1E5V0Q0</accession>